<dbReference type="Pfam" id="PF01498">
    <property type="entry name" value="HTH_Tnp_Tc3_2"/>
    <property type="match status" value="1"/>
</dbReference>
<organism evidence="3 4">
    <name type="scientific">Haemaphysalis longicornis</name>
    <name type="common">Bush tick</name>
    <dbReference type="NCBI Taxonomy" id="44386"/>
    <lineage>
        <taxon>Eukaryota</taxon>
        <taxon>Metazoa</taxon>
        <taxon>Ecdysozoa</taxon>
        <taxon>Arthropoda</taxon>
        <taxon>Chelicerata</taxon>
        <taxon>Arachnida</taxon>
        <taxon>Acari</taxon>
        <taxon>Parasitiformes</taxon>
        <taxon>Ixodida</taxon>
        <taxon>Ixodoidea</taxon>
        <taxon>Ixodidae</taxon>
        <taxon>Haemaphysalinae</taxon>
        <taxon>Haemaphysalis</taxon>
    </lineage>
</organism>
<gene>
    <name evidence="3" type="ORF">HPB48_000573</name>
</gene>
<dbReference type="Gene3D" id="3.30.420.10">
    <property type="entry name" value="Ribonuclease H-like superfamily/Ribonuclease H"/>
    <property type="match status" value="1"/>
</dbReference>
<reference evidence="3 4" key="1">
    <citation type="journal article" date="2020" name="Cell">
        <title>Large-Scale Comparative Analyses of Tick Genomes Elucidate Their Genetic Diversity and Vector Capacities.</title>
        <authorList>
            <consortium name="Tick Genome and Microbiome Consortium (TIGMIC)"/>
            <person name="Jia N."/>
            <person name="Wang J."/>
            <person name="Shi W."/>
            <person name="Du L."/>
            <person name="Sun Y."/>
            <person name="Zhan W."/>
            <person name="Jiang J.F."/>
            <person name="Wang Q."/>
            <person name="Zhang B."/>
            <person name="Ji P."/>
            <person name="Bell-Sakyi L."/>
            <person name="Cui X.M."/>
            <person name="Yuan T.T."/>
            <person name="Jiang B.G."/>
            <person name="Yang W.F."/>
            <person name="Lam T.T."/>
            <person name="Chang Q.C."/>
            <person name="Ding S.J."/>
            <person name="Wang X.J."/>
            <person name="Zhu J.G."/>
            <person name="Ruan X.D."/>
            <person name="Zhao L."/>
            <person name="Wei J.T."/>
            <person name="Ye R.Z."/>
            <person name="Que T.C."/>
            <person name="Du C.H."/>
            <person name="Zhou Y.H."/>
            <person name="Cheng J.X."/>
            <person name="Dai P.F."/>
            <person name="Guo W.B."/>
            <person name="Han X.H."/>
            <person name="Huang E.J."/>
            <person name="Li L.F."/>
            <person name="Wei W."/>
            <person name="Gao Y.C."/>
            <person name="Liu J.Z."/>
            <person name="Shao H.Z."/>
            <person name="Wang X."/>
            <person name="Wang C.C."/>
            <person name="Yang T.C."/>
            <person name="Huo Q.B."/>
            <person name="Li W."/>
            <person name="Chen H.Y."/>
            <person name="Chen S.E."/>
            <person name="Zhou L.G."/>
            <person name="Ni X.B."/>
            <person name="Tian J.H."/>
            <person name="Sheng Y."/>
            <person name="Liu T."/>
            <person name="Pan Y.S."/>
            <person name="Xia L.Y."/>
            <person name="Li J."/>
            <person name="Zhao F."/>
            <person name="Cao W.C."/>
        </authorList>
    </citation>
    <scope>NUCLEOTIDE SEQUENCE [LARGE SCALE GENOMIC DNA]</scope>
    <source>
        <strain evidence="3">HaeL-2018</strain>
    </source>
</reference>
<dbReference type="Proteomes" id="UP000821853">
    <property type="component" value="Chromosome 3"/>
</dbReference>
<dbReference type="GO" id="GO:0003677">
    <property type="term" value="F:DNA binding"/>
    <property type="evidence" value="ECO:0007669"/>
    <property type="project" value="InterPro"/>
</dbReference>
<dbReference type="GO" id="GO:0005634">
    <property type="term" value="C:nucleus"/>
    <property type="evidence" value="ECO:0007669"/>
    <property type="project" value="UniProtKB-SubCell"/>
</dbReference>
<protein>
    <recommendedName>
        <fullName evidence="2">Transposase Tc1-like domain-containing protein</fullName>
    </recommendedName>
</protein>
<sequence>MAPRLTLPERKAIALMGRTMSQRDISVATGRPVPTVNRIVQAFTKEGRLADAPRFRPPRATTHEEDRLIVATAVDNPFLSAREIRDMLGLDISAQLIRSRLHEADIKGRMAAQKTQLEAKHRDQRMEFEDWAADNWRAVVFSDEAAFCTCWDQHKWVWRPDKCK</sequence>
<evidence type="ECO:0000313" key="4">
    <source>
        <dbReference type="Proteomes" id="UP000821853"/>
    </source>
</evidence>
<accession>A0A9J6G9J9</accession>
<dbReference type="InterPro" id="IPR002492">
    <property type="entry name" value="Transposase_Tc1-like"/>
</dbReference>
<comment type="caution">
    <text evidence="3">The sequence shown here is derived from an EMBL/GenBank/DDBJ whole genome shotgun (WGS) entry which is preliminary data.</text>
</comment>
<feature type="domain" description="Transposase Tc1-like" evidence="2">
    <location>
        <begin position="66"/>
        <end position="128"/>
    </location>
</feature>
<dbReference type="EMBL" id="JABSTR010000005">
    <property type="protein sequence ID" value="KAH9372005.1"/>
    <property type="molecule type" value="Genomic_DNA"/>
</dbReference>
<dbReference type="OrthoDB" id="6503215at2759"/>
<dbReference type="GO" id="GO:0006313">
    <property type="term" value="P:DNA transposition"/>
    <property type="evidence" value="ECO:0007669"/>
    <property type="project" value="InterPro"/>
</dbReference>
<dbReference type="AlphaFoldDB" id="A0A9J6G9J9"/>
<evidence type="ECO:0000259" key="2">
    <source>
        <dbReference type="Pfam" id="PF01498"/>
    </source>
</evidence>
<name>A0A9J6G9J9_HAELO</name>
<keyword evidence="4" id="KW-1185">Reference proteome</keyword>
<dbReference type="SUPFAM" id="SSF46689">
    <property type="entry name" value="Homeodomain-like"/>
    <property type="match status" value="1"/>
</dbReference>
<dbReference type="InterPro" id="IPR036397">
    <property type="entry name" value="RNaseH_sf"/>
</dbReference>
<evidence type="ECO:0000313" key="3">
    <source>
        <dbReference type="EMBL" id="KAH9372005.1"/>
    </source>
</evidence>
<dbReference type="VEuPathDB" id="VectorBase:HLOH_052627"/>
<evidence type="ECO:0000256" key="1">
    <source>
        <dbReference type="ARBA" id="ARBA00004123"/>
    </source>
</evidence>
<comment type="subcellular location">
    <subcellularLocation>
        <location evidence="1">Nucleus</location>
    </subcellularLocation>
</comment>
<dbReference type="InterPro" id="IPR009057">
    <property type="entry name" value="Homeodomain-like_sf"/>
</dbReference>
<dbReference type="OMA" id="MEFEDWA"/>
<proteinExistence type="predicted"/>
<dbReference type="GO" id="GO:0015074">
    <property type="term" value="P:DNA integration"/>
    <property type="evidence" value="ECO:0007669"/>
    <property type="project" value="InterPro"/>
</dbReference>